<dbReference type="InterPro" id="IPR027806">
    <property type="entry name" value="HARBI1_dom"/>
</dbReference>
<keyword evidence="7" id="KW-0539">Nucleus</keyword>
<comment type="subcellular location">
    <subcellularLocation>
        <location evidence="2">Nucleus</location>
    </subcellularLocation>
</comment>
<keyword evidence="6" id="KW-0378">Hydrolase</keyword>
<keyword evidence="9" id="KW-1185">Reference proteome</keyword>
<accession>A0A7D9INK5</accession>
<evidence type="ECO:0000256" key="2">
    <source>
        <dbReference type="ARBA" id="ARBA00004123"/>
    </source>
</evidence>
<proteinExistence type="inferred from homology"/>
<gene>
    <name evidence="8" type="ORF">PACLA_8A059814</name>
</gene>
<keyword evidence="4" id="KW-0540">Nuclease</keyword>
<dbReference type="InterPro" id="IPR045249">
    <property type="entry name" value="HARBI1-like"/>
</dbReference>
<evidence type="ECO:0000256" key="6">
    <source>
        <dbReference type="ARBA" id="ARBA00022801"/>
    </source>
</evidence>
<evidence type="ECO:0000256" key="7">
    <source>
        <dbReference type="ARBA" id="ARBA00023242"/>
    </source>
</evidence>
<dbReference type="Pfam" id="PF13359">
    <property type="entry name" value="DDE_Tnp_4"/>
    <property type="match status" value="1"/>
</dbReference>
<evidence type="ECO:0000313" key="8">
    <source>
        <dbReference type="EMBL" id="CAB4009811.1"/>
    </source>
</evidence>
<dbReference type="Proteomes" id="UP001152795">
    <property type="component" value="Unassembled WGS sequence"/>
</dbReference>
<dbReference type="PANTHER" id="PTHR22930">
    <property type="match status" value="1"/>
</dbReference>
<dbReference type="GO" id="GO:0005634">
    <property type="term" value="C:nucleus"/>
    <property type="evidence" value="ECO:0007669"/>
    <property type="project" value="UniProtKB-SubCell"/>
</dbReference>
<dbReference type="GO" id="GO:0004518">
    <property type="term" value="F:nuclease activity"/>
    <property type="evidence" value="ECO:0007669"/>
    <property type="project" value="UniProtKB-KW"/>
</dbReference>
<evidence type="ECO:0000256" key="3">
    <source>
        <dbReference type="ARBA" id="ARBA00006958"/>
    </source>
</evidence>
<dbReference type="GO" id="GO:0016787">
    <property type="term" value="F:hydrolase activity"/>
    <property type="evidence" value="ECO:0007669"/>
    <property type="project" value="UniProtKB-KW"/>
</dbReference>
<keyword evidence="5" id="KW-0479">Metal-binding</keyword>
<evidence type="ECO:0000256" key="1">
    <source>
        <dbReference type="ARBA" id="ARBA00001968"/>
    </source>
</evidence>
<dbReference type="GO" id="GO:0046872">
    <property type="term" value="F:metal ion binding"/>
    <property type="evidence" value="ECO:0007669"/>
    <property type="project" value="UniProtKB-KW"/>
</dbReference>
<protein>
    <submittedName>
        <fullName evidence="8">Uncharacterized protein</fullName>
    </submittedName>
</protein>
<sequence length="375" mass="43407">MADQLLPLFFAVMEDEDDEEKNDDNNTETFFATAIAMVREDRTKVGNYAELTIPSYLIDDFQRFFRISRGTFEVILRNIAVYLTPDIGRGRAAITPEKHLLITIWFISHQDTIHRMSDRFSVTDSSIIRCRDRVFTVVLRYLKTKFIYLPEDYNVKAQIMDEYRIGSQFPNVLGAIDGTHIRIVAPSEHSQVYVNRKKFHSLVLQGICASNMQFLHVLAGWPGSVNDSRILRNCDVWNIAPDWCGVDNHLVGDGAYPLQQWLLTPFRNNGHLTQRMRRFNYRLSSARVAIERAFGLLKGRFRRLKLLDTKTIKTAVDTIIVCCIFHNICIVNDDVLEQYITENQEEAHQHNNLALNNEDDENGMEKRDRIADGFI</sequence>
<comment type="similarity">
    <text evidence="3">Belongs to the HARBI1 family.</text>
</comment>
<comment type="caution">
    <text evidence="8">The sequence shown here is derived from an EMBL/GenBank/DDBJ whole genome shotgun (WGS) entry which is preliminary data.</text>
</comment>
<name>A0A7D9INK5_PARCT</name>
<dbReference type="OrthoDB" id="6156560at2759"/>
<evidence type="ECO:0000313" key="9">
    <source>
        <dbReference type="Proteomes" id="UP001152795"/>
    </source>
</evidence>
<reference evidence="8" key="1">
    <citation type="submission" date="2020-04" db="EMBL/GenBank/DDBJ databases">
        <authorList>
            <person name="Alioto T."/>
            <person name="Alioto T."/>
            <person name="Gomez Garrido J."/>
        </authorList>
    </citation>
    <scope>NUCLEOTIDE SEQUENCE</scope>
    <source>
        <strain evidence="8">A484AB</strain>
    </source>
</reference>
<dbReference type="EMBL" id="CACRXK020006579">
    <property type="protein sequence ID" value="CAB4009811.1"/>
    <property type="molecule type" value="Genomic_DNA"/>
</dbReference>
<comment type="cofactor">
    <cofactor evidence="1">
        <name>a divalent metal cation</name>
        <dbReference type="ChEBI" id="CHEBI:60240"/>
    </cofactor>
</comment>
<dbReference type="AlphaFoldDB" id="A0A7D9INK5"/>
<evidence type="ECO:0000256" key="5">
    <source>
        <dbReference type="ARBA" id="ARBA00022723"/>
    </source>
</evidence>
<organism evidence="8 9">
    <name type="scientific">Paramuricea clavata</name>
    <name type="common">Red gorgonian</name>
    <name type="synonym">Violescent sea-whip</name>
    <dbReference type="NCBI Taxonomy" id="317549"/>
    <lineage>
        <taxon>Eukaryota</taxon>
        <taxon>Metazoa</taxon>
        <taxon>Cnidaria</taxon>
        <taxon>Anthozoa</taxon>
        <taxon>Octocorallia</taxon>
        <taxon>Malacalcyonacea</taxon>
        <taxon>Plexauridae</taxon>
        <taxon>Paramuricea</taxon>
    </lineage>
</organism>
<dbReference type="PANTHER" id="PTHR22930:SF85">
    <property type="entry name" value="GH03217P-RELATED"/>
    <property type="match status" value="1"/>
</dbReference>
<evidence type="ECO:0000256" key="4">
    <source>
        <dbReference type="ARBA" id="ARBA00022722"/>
    </source>
</evidence>